<dbReference type="AlphaFoldDB" id="A0A7X8TTY2"/>
<protein>
    <submittedName>
        <fullName evidence="1">Uncharacterized protein</fullName>
    </submittedName>
</protein>
<evidence type="ECO:0000313" key="2">
    <source>
        <dbReference type="Proteomes" id="UP000535589"/>
    </source>
</evidence>
<proteinExistence type="predicted"/>
<reference evidence="1 2" key="1">
    <citation type="submission" date="2020-04" db="EMBL/GenBank/DDBJ databases">
        <title>Vibrio sp. SM6, a novel species isolated from seawater.</title>
        <authorList>
            <person name="Wang X."/>
        </authorList>
    </citation>
    <scope>NUCLEOTIDE SEQUENCE [LARGE SCALE GENOMIC DNA]</scope>
    <source>
        <strain evidence="1 2">SM6</strain>
    </source>
</reference>
<gene>
    <name evidence="1" type="ORF">HGP28_17970</name>
</gene>
<dbReference type="Proteomes" id="UP000535589">
    <property type="component" value="Unassembled WGS sequence"/>
</dbReference>
<organism evidence="1 2">
    <name type="scientific">Vibrio agarilyticus</name>
    <dbReference type="NCBI Taxonomy" id="2726741"/>
    <lineage>
        <taxon>Bacteria</taxon>
        <taxon>Pseudomonadati</taxon>
        <taxon>Pseudomonadota</taxon>
        <taxon>Gammaproteobacteria</taxon>
        <taxon>Vibrionales</taxon>
        <taxon>Vibrionaceae</taxon>
        <taxon>Vibrio</taxon>
    </lineage>
</organism>
<evidence type="ECO:0000313" key="1">
    <source>
        <dbReference type="EMBL" id="NLS14749.1"/>
    </source>
</evidence>
<dbReference type="EMBL" id="JABAIK010000028">
    <property type="protein sequence ID" value="NLS14749.1"/>
    <property type="molecule type" value="Genomic_DNA"/>
</dbReference>
<dbReference type="RefSeq" id="WP_168837833.1">
    <property type="nucleotide sequence ID" value="NZ_JABAIK010000028.1"/>
</dbReference>
<name>A0A7X8TTY2_9VIBR</name>
<accession>A0A7X8TTY2</accession>
<comment type="caution">
    <text evidence="1">The sequence shown here is derived from an EMBL/GenBank/DDBJ whole genome shotgun (WGS) entry which is preliminary data.</text>
</comment>
<sequence length="108" mass="12057">MQQGIDPNTGLTVTGGKQAACRLAKAITTQIGSREKRRNVGGEYRKLMGLANEQNRMKSINRIHRIIANPANDLSDIVNPIVDIRIHGTGFRTQIHYTYDGQKEVLEL</sequence>
<keyword evidence="2" id="KW-1185">Reference proteome</keyword>